<dbReference type="Proteomes" id="UP000231371">
    <property type="component" value="Unassembled WGS sequence"/>
</dbReference>
<dbReference type="AlphaFoldDB" id="A0A2H0KEN1"/>
<protein>
    <submittedName>
        <fullName evidence="1">Uncharacterized protein</fullName>
    </submittedName>
</protein>
<sequence>MKKIFNKKNKIFIFLFLVIFSLFFLKTLGKKTKTEVIVLPTPTITPYLKPTVIEKQEKEGTGTSNFYEKKRPEILTNYPLFDFIPYKTENYSIDYLDPLILEVVFPKDTPETRQEVLDWISSKGVDPKSHTIIWKTP</sequence>
<evidence type="ECO:0000313" key="1">
    <source>
        <dbReference type="EMBL" id="PIQ69709.1"/>
    </source>
</evidence>
<comment type="caution">
    <text evidence="1">The sequence shown here is derived from an EMBL/GenBank/DDBJ whole genome shotgun (WGS) entry which is preliminary data.</text>
</comment>
<reference evidence="1 2" key="1">
    <citation type="submission" date="2017-09" db="EMBL/GenBank/DDBJ databases">
        <title>Depth-based differentiation of microbial function through sediment-hosted aquifers and enrichment of novel symbionts in the deep terrestrial subsurface.</title>
        <authorList>
            <person name="Probst A.J."/>
            <person name="Ladd B."/>
            <person name="Jarett J.K."/>
            <person name="Geller-Mcgrath D.E."/>
            <person name="Sieber C.M."/>
            <person name="Emerson J.B."/>
            <person name="Anantharaman K."/>
            <person name="Thomas B.C."/>
            <person name="Malmstrom R."/>
            <person name="Stieglmeier M."/>
            <person name="Klingl A."/>
            <person name="Woyke T."/>
            <person name="Ryan C.M."/>
            <person name="Banfield J.F."/>
        </authorList>
    </citation>
    <scope>NUCLEOTIDE SEQUENCE [LARGE SCALE GENOMIC DNA]</scope>
    <source>
        <strain evidence="1">CG11_big_fil_rev_8_21_14_0_20_40_12</strain>
    </source>
</reference>
<proteinExistence type="predicted"/>
<dbReference type="EMBL" id="PCVI01000066">
    <property type="protein sequence ID" value="PIQ69709.1"/>
    <property type="molecule type" value="Genomic_DNA"/>
</dbReference>
<evidence type="ECO:0000313" key="2">
    <source>
        <dbReference type="Proteomes" id="UP000231371"/>
    </source>
</evidence>
<gene>
    <name evidence="1" type="ORF">COV89_04290</name>
</gene>
<accession>A0A2H0KEN1</accession>
<organism evidence="1 2">
    <name type="scientific">Candidatus Shapirobacteria bacterium CG11_big_fil_rev_8_21_14_0_20_40_12</name>
    <dbReference type="NCBI Taxonomy" id="1974889"/>
    <lineage>
        <taxon>Bacteria</taxon>
        <taxon>Candidatus Shapironibacteriota</taxon>
    </lineage>
</organism>
<name>A0A2H0KEN1_9BACT</name>